<dbReference type="EMBL" id="JAARZT010000020">
    <property type="protein sequence ID" value="MBC2293728.1"/>
    <property type="molecule type" value="Genomic_DNA"/>
</dbReference>
<protein>
    <recommendedName>
        <fullName evidence="9">DNA 5'-3' helicase</fullName>
        <ecNumber evidence="9">5.6.2.3</ecNumber>
    </recommendedName>
</protein>
<evidence type="ECO:0000256" key="2">
    <source>
        <dbReference type="ARBA" id="ARBA00022705"/>
    </source>
</evidence>
<evidence type="ECO:0000313" key="13">
    <source>
        <dbReference type="Proteomes" id="UP000543005"/>
    </source>
</evidence>
<feature type="domain" description="SF4 helicase" evidence="11">
    <location>
        <begin position="157"/>
        <end position="425"/>
    </location>
</feature>
<keyword evidence="7" id="KW-0238">DNA-binding</keyword>
<evidence type="ECO:0000256" key="1">
    <source>
        <dbReference type="ARBA" id="ARBA00008428"/>
    </source>
</evidence>
<dbReference type="GO" id="GO:0043139">
    <property type="term" value="F:5'-3' DNA helicase activity"/>
    <property type="evidence" value="ECO:0007669"/>
    <property type="project" value="UniProtKB-EC"/>
</dbReference>
<dbReference type="GO" id="GO:0005524">
    <property type="term" value="F:ATP binding"/>
    <property type="evidence" value="ECO:0007669"/>
    <property type="project" value="UniProtKB-KW"/>
</dbReference>
<dbReference type="Gene3D" id="3.40.50.300">
    <property type="entry name" value="P-loop containing nucleotide triphosphate hydrolases"/>
    <property type="match status" value="1"/>
</dbReference>
<dbReference type="Pfam" id="PF00772">
    <property type="entry name" value="DnaB"/>
    <property type="match status" value="1"/>
</dbReference>
<evidence type="ECO:0000256" key="5">
    <source>
        <dbReference type="ARBA" id="ARBA00022806"/>
    </source>
</evidence>
<comment type="similarity">
    <text evidence="1">Belongs to the helicase family. DnaB subfamily.</text>
</comment>
<keyword evidence="2" id="KW-0235">DNA replication</keyword>
<sequence>MSNFTSNEAEQSILGAVLLDPSIFPEINLNPEHFFTQYHADVFKAMQTLYSNNIPLDIISLYQQLGGSGNDLVYLTQLSDVTPTTANFAYHAKIIRDAYNRRKKHTSASTFLNDPSADNEQALREVLLLDDEEENNDEQRGFLDVGTKLVEKIYDENGAKTDTMSTGYTHLDRVLGGLQHEELIIVAARPSVGKTAFALNIGFNVANCEDGAVSVFSAEMSKEKITYRLLSNLMAIDASVWKDPYNRLSVEDKDRALRAFTHISKLPLNIVAKSGPNVMDVEKEIIRNKKEYPDLKQLIVIDYLGLMSSVGKYERHDLKIGAITGALKGLAVKYQVCIVLLSQLSRGVENRQDKRPMLSDIRDSGNIEQDADKVAFLYRDDYYNRDSELDGIIEIIVAKNRDGTTGTVELAFMKKFSKFRSLKVN</sequence>
<comment type="catalytic activity">
    <reaction evidence="10">
        <text>ATP + H2O = ADP + phosphate + H(+)</text>
        <dbReference type="Rhea" id="RHEA:13065"/>
        <dbReference type="ChEBI" id="CHEBI:15377"/>
        <dbReference type="ChEBI" id="CHEBI:15378"/>
        <dbReference type="ChEBI" id="CHEBI:30616"/>
        <dbReference type="ChEBI" id="CHEBI:43474"/>
        <dbReference type="ChEBI" id="CHEBI:456216"/>
        <dbReference type="EC" id="5.6.2.3"/>
    </reaction>
</comment>
<dbReference type="RefSeq" id="WP_185629501.1">
    <property type="nucleotide sequence ID" value="NZ_JAARZT010000020.1"/>
</dbReference>
<dbReference type="SUPFAM" id="SSF52540">
    <property type="entry name" value="P-loop containing nucleoside triphosphate hydrolases"/>
    <property type="match status" value="1"/>
</dbReference>
<evidence type="ECO:0000256" key="3">
    <source>
        <dbReference type="ARBA" id="ARBA00022741"/>
    </source>
</evidence>
<keyword evidence="4" id="KW-0378">Hydrolase</keyword>
<evidence type="ECO:0000256" key="4">
    <source>
        <dbReference type="ARBA" id="ARBA00022801"/>
    </source>
</evidence>
<dbReference type="SUPFAM" id="SSF48024">
    <property type="entry name" value="N-terminal domain of DnaB helicase"/>
    <property type="match status" value="1"/>
</dbReference>
<dbReference type="InterPro" id="IPR007693">
    <property type="entry name" value="DNA_helicase_DnaB-like_N"/>
</dbReference>
<dbReference type="PROSITE" id="PS51199">
    <property type="entry name" value="SF4_HELICASE"/>
    <property type="match status" value="1"/>
</dbReference>
<evidence type="ECO:0000256" key="9">
    <source>
        <dbReference type="ARBA" id="ARBA00044969"/>
    </source>
</evidence>
<evidence type="ECO:0000256" key="7">
    <source>
        <dbReference type="ARBA" id="ARBA00023125"/>
    </source>
</evidence>
<dbReference type="EC" id="5.6.2.3" evidence="9"/>
<gene>
    <name evidence="12" type="ORF">HCC36_10860</name>
</gene>
<dbReference type="GO" id="GO:0006260">
    <property type="term" value="P:DNA replication"/>
    <property type="evidence" value="ECO:0007669"/>
    <property type="project" value="UniProtKB-KW"/>
</dbReference>
<dbReference type="CDD" id="cd00984">
    <property type="entry name" value="DnaB_C"/>
    <property type="match status" value="1"/>
</dbReference>
<dbReference type="InterPro" id="IPR007694">
    <property type="entry name" value="DNA_helicase_DnaB-like_C"/>
</dbReference>
<dbReference type="AlphaFoldDB" id="A0A842FT36"/>
<keyword evidence="8" id="KW-0413">Isomerase</keyword>
<evidence type="ECO:0000259" key="11">
    <source>
        <dbReference type="PROSITE" id="PS51199"/>
    </source>
</evidence>
<comment type="caution">
    <text evidence="12">The sequence shown here is derived from an EMBL/GenBank/DDBJ whole genome shotgun (WGS) entry which is preliminary data.</text>
</comment>
<dbReference type="PANTHER" id="PTHR30153:SF2">
    <property type="entry name" value="REPLICATIVE DNA HELICASE"/>
    <property type="match status" value="1"/>
</dbReference>
<evidence type="ECO:0000256" key="8">
    <source>
        <dbReference type="ARBA" id="ARBA00023235"/>
    </source>
</evidence>
<dbReference type="Proteomes" id="UP000543005">
    <property type="component" value="Unassembled WGS sequence"/>
</dbReference>
<evidence type="ECO:0000256" key="6">
    <source>
        <dbReference type="ARBA" id="ARBA00022840"/>
    </source>
</evidence>
<keyword evidence="6" id="KW-0067">ATP-binding</keyword>
<dbReference type="GO" id="GO:0005829">
    <property type="term" value="C:cytosol"/>
    <property type="evidence" value="ECO:0007669"/>
    <property type="project" value="TreeGrafter"/>
</dbReference>
<dbReference type="Gene3D" id="1.10.860.10">
    <property type="entry name" value="DNAb Helicase, Chain A"/>
    <property type="match status" value="1"/>
</dbReference>
<dbReference type="Pfam" id="PF03796">
    <property type="entry name" value="DnaB_C"/>
    <property type="match status" value="1"/>
</dbReference>
<accession>A0A842FT36</accession>
<evidence type="ECO:0000256" key="10">
    <source>
        <dbReference type="ARBA" id="ARBA00048954"/>
    </source>
</evidence>
<dbReference type="GO" id="GO:0016787">
    <property type="term" value="F:hydrolase activity"/>
    <property type="evidence" value="ECO:0007669"/>
    <property type="project" value="UniProtKB-KW"/>
</dbReference>
<name>A0A842FT36_9LIST</name>
<dbReference type="GO" id="GO:0003677">
    <property type="term" value="F:DNA binding"/>
    <property type="evidence" value="ECO:0007669"/>
    <property type="project" value="UniProtKB-KW"/>
</dbReference>
<dbReference type="InterPro" id="IPR036185">
    <property type="entry name" value="DNA_heli_DnaB-like_N_sf"/>
</dbReference>
<dbReference type="InterPro" id="IPR016136">
    <property type="entry name" value="DNA_helicase_N/primase_C"/>
</dbReference>
<organism evidence="12 13">
    <name type="scientific">Listeria booriae</name>
    <dbReference type="NCBI Taxonomy" id="1552123"/>
    <lineage>
        <taxon>Bacteria</taxon>
        <taxon>Bacillati</taxon>
        <taxon>Bacillota</taxon>
        <taxon>Bacilli</taxon>
        <taxon>Bacillales</taxon>
        <taxon>Listeriaceae</taxon>
        <taxon>Listeria</taxon>
    </lineage>
</organism>
<keyword evidence="5 12" id="KW-0347">Helicase</keyword>
<dbReference type="PANTHER" id="PTHR30153">
    <property type="entry name" value="REPLICATIVE DNA HELICASE DNAB"/>
    <property type="match status" value="1"/>
</dbReference>
<proteinExistence type="inferred from homology"/>
<keyword evidence="3" id="KW-0547">Nucleotide-binding</keyword>
<evidence type="ECO:0000313" key="12">
    <source>
        <dbReference type="EMBL" id="MBC2293728.1"/>
    </source>
</evidence>
<dbReference type="InterPro" id="IPR027417">
    <property type="entry name" value="P-loop_NTPase"/>
</dbReference>
<reference evidence="12 13" key="1">
    <citation type="submission" date="2020-03" db="EMBL/GenBank/DDBJ databases">
        <title>Soil Listeria distribution.</title>
        <authorList>
            <person name="Liao J."/>
            <person name="Wiedmann M."/>
        </authorList>
    </citation>
    <scope>NUCLEOTIDE SEQUENCE [LARGE SCALE GENOMIC DNA]</scope>
    <source>
        <strain evidence="12 13">FSL L7-0051</strain>
    </source>
</reference>